<name>A0AAD5LP91_9CRUS</name>
<accession>A0AAD5LP91</accession>
<comment type="caution">
    <text evidence="1">The sequence shown here is derived from an EMBL/GenBank/DDBJ whole genome shotgun (WGS) entry which is preliminary data.</text>
</comment>
<dbReference type="EMBL" id="WJBH02000001">
    <property type="protein sequence ID" value="KAI9565715.1"/>
    <property type="molecule type" value="Genomic_DNA"/>
</dbReference>
<gene>
    <name evidence="1" type="ORF">GHT06_009507</name>
</gene>
<evidence type="ECO:0000313" key="2">
    <source>
        <dbReference type="Proteomes" id="UP000820818"/>
    </source>
</evidence>
<reference evidence="1 2" key="1">
    <citation type="submission" date="2022-05" db="EMBL/GenBank/DDBJ databases">
        <title>A multi-omics perspective on studying reproductive biology in Daphnia sinensis.</title>
        <authorList>
            <person name="Jia J."/>
        </authorList>
    </citation>
    <scope>NUCLEOTIDE SEQUENCE [LARGE SCALE GENOMIC DNA]</scope>
    <source>
        <strain evidence="1 2">WSL</strain>
    </source>
</reference>
<sequence length="53" mass="6230">MAKINGISTTFRIFTIRLAMRLTYNRFISRTLSFSECHGDEGIDVYAKWRLTK</sequence>
<dbReference type="Proteomes" id="UP000820818">
    <property type="component" value="Linkage Group LG1"/>
</dbReference>
<proteinExistence type="predicted"/>
<evidence type="ECO:0000313" key="1">
    <source>
        <dbReference type="EMBL" id="KAI9565715.1"/>
    </source>
</evidence>
<dbReference type="AlphaFoldDB" id="A0AAD5LP91"/>
<keyword evidence="2" id="KW-1185">Reference proteome</keyword>
<organism evidence="1 2">
    <name type="scientific">Daphnia sinensis</name>
    <dbReference type="NCBI Taxonomy" id="1820382"/>
    <lineage>
        <taxon>Eukaryota</taxon>
        <taxon>Metazoa</taxon>
        <taxon>Ecdysozoa</taxon>
        <taxon>Arthropoda</taxon>
        <taxon>Crustacea</taxon>
        <taxon>Branchiopoda</taxon>
        <taxon>Diplostraca</taxon>
        <taxon>Cladocera</taxon>
        <taxon>Anomopoda</taxon>
        <taxon>Daphniidae</taxon>
        <taxon>Daphnia</taxon>
        <taxon>Daphnia similis group</taxon>
    </lineage>
</organism>
<protein>
    <submittedName>
        <fullName evidence="1">Uncharacterized protein</fullName>
    </submittedName>
</protein>